<dbReference type="RefSeq" id="WP_203839234.1">
    <property type="nucleotide sequence ID" value="NZ_BAAATV010000002.1"/>
</dbReference>
<dbReference type="InterPro" id="IPR006674">
    <property type="entry name" value="HD_domain"/>
</dbReference>
<comment type="caution">
    <text evidence="2">The sequence shown here is derived from an EMBL/GenBank/DDBJ whole genome shotgun (WGS) entry which is preliminary data.</text>
</comment>
<dbReference type="Proteomes" id="UP000603200">
    <property type="component" value="Unassembled WGS sequence"/>
</dbReference>
<dbReference type="EMBL" id="BOMN01000066">
    <property type="protein sequence ID" value="GIE22135.1"/>
    <property type="molecule type" value="Genomic_DNA"/>
</dbReference>
<proteinExistence type="predicted"/>
<dbReference type="Pfam" id="PF01966">
    <property type="entry name" value="HD"/>
    <property type="match status" value="1"/>
</dbReference>
<dbReference type="CDD" id="cd00077">
    <property type="entry name" value="HDc"/>
    <property type="match status" value="1"/>
</dbReference>
<reference evidence="2 3" key="1">
    <citation type="submission" date="2021-01" db="EMBL/GenBank/DDBJ databases">
        <title>Whole genome shotgun sequence of Actinoplanes humidus NBRC 14915.</title>
        <authorList>
            <person name="Komaki H."/>
            <person name="Tamura T."/>
        </authorList>
    </citation>
    <scope>NUCLEOTIDE SEQUENCE [LARGE SCALE GENOMIC DNA]</scope>
    <source>
        <strain evidence="2 3">NBRC 14915</strain>
    </source>
</reference>
<evidence type="ECO:0000313" key="2">
    <source>
        <dbReference type="EMBL" id="GIE22135.1"/>
    </source>
</evidence>
<feature type="domain" description="HD" evidence="1">
    <location>
        <begin position="22"/>
        <end position="99"/>
    </location>
</feature>
<dbReference type="SUPFAM" id="SSF109604">
    <property type="entry name" value="HD-domain/PDEase-like"/>
    <property type="match status" value="1"/>
</dbReference>
<dbReference type="InterPro" id="IPR003607">
    <property type="entry name" value="HD/PDEase_dom"/>
</dbReference>
<evidence type="ECO:0000313" key="3">
    <source>
        <dbReference type="Proteomes" id="UP000603200"/>
    </source>
</evidence>
<protein>
    <submittedName>
        <fullName evidence="2">Metal-dependent phosphohydrolase, HD subdomain protein</fullName>
    </submittedName>
</protein>
<keyword evidence="3" id="KW-1185">Reference proteome</keyword>
<dbReference type="Gene3D" id="1.10.3210.10">
    <property type="entry name" value="Hypothetical protein af1432"/>
    <property type="match status" value="1"/>
</dbReference>
<gene>
    <name evidence="2" type="ORF">Ahu01nite_052370</name>
</gene>
<sequence>MSLVTWAYEISEQTLAVPLPRRWAHVQGVALKARTFAGAVGDDAELLEAAAVLHDVGYAPDLARTGFHPLDGAYFLQSVDAPRRLVHLVAHHSCAIREARLRGINEELAPFLDEEGPVRDALWACDLTTTPDGTPTEFVDRVAEIKARYGPDDLVTTFIEEATPDLGAAIGRTYERLRTRGAHQSM</sequence>
<name>A0ABQ3ZU50_9ACTN</name>
<evidence type="ECO:0000259" key="1">
    <source>
        <dbReference type="Pfam" id="PF01966"/>
    </source>
</evidence>
<accession>A0ABQ3ZU50</accession>
<organism evidence="2 3">
    <name type="scientific">Winogradskya humida</name>
    <dbReference type="NCBI Taxonomy" id="113566"/>
    <lineage>
        <taxon>Bacteria</taxon>
        <taxon>Bacillati</taxon>
        <taxon>Actinomycetota</taxon>
        <taxon>Actinomycetes</taxon>
        <taxon>Micromonosporales</taxon>
        <taxon>Micromonosporaceae</taxon>
        <taxon>Winogradskya</taxon>
    </lineage>
</organism>